<evidence type="ECO:0000256" key="8">
    <source>
        <dbReference type="ARBA" id="ARBA00022771"/>
    </source>
</evidence>
<dbReference type="InterPro" id="IPR027417">
    <property type="entry name" value="P-loop_NTPase"/>
</dbReference>
<dbReference type="GO" id="GO:0008270">
    <property type="term" value="F:zinc ion binding"/>
    <property type="evidence" value="ECO:0007669"/>
    <property type="project" value="UniProtKB-KW"/>
</dbReference>
<comment type="similarity">
    <text evidence="14">Belongs to the ABC transporter superfamily. UvrA family.</text>
</comment>
<evidence type="ECO:0000256" key="15">
    <source>
        <dbReference type="ARBA" id="ARBA00039316"/>
    </source>
</evidence>
<dbReference type="NCBIfam" id="TIGR00630">
    <property type="entry name" value="uvra"/>
    <property type="match status" value="1"/>
</dbReference>
<dbReference type="Pfam" id="PF17760">
    <property type="entry name" value="UvrA_inter"/>
    <property type="match status" value="1"/>
</dbReference>
<dbReference type="Gene3D" id="1.10.8.280">
    <property type="entry name" value="ABC transporter ATPase domain-like"/>
    <property type="match status" value="1"/>
</dbReference>
<dbReference type="PANTHER" id="PTHR43152:SF3">
    <property type="entry name" value="UVRABC SYSTEM PROTEIN A"/>
    <property type="match status" value="1"/>
</dbReference>
<evidence type="ECO:0000256" key="5">
    <source>
        <dbReference type="ARBA" id="ARBA00022741"/>
    </source>
</evidence>
<gene>
    <name evidence="18" type="primary">uvrA_2</name>
    <name evidence="18" type="ORF">KOR34_27140</name>
</gene>
<evidence type="ECO:0000256" key="11">
    <source>
        <dbReference type="ARBA" id="ARBA00022881"/>
    </source>
</evidence>
<evidence type="ECO:0000256" key="1">
    <source>
        <dbReference type="ARBA" id="ARBA00004496"/>
    </source>
</evidence>
<dbReference type="InterPro" id="IPR004602">
    <property type="entry name" value="UvrA"/>
</dbReference>
<sequence>MPNAAASTAADAPTTDTIRVRGARDHNLRDIDLELPRNQLIAFCGVSGSGKTTMAIDTLYAEGQRRYMESFSTYTRQFLDQLDKPDADVIEGLPPAVAVTQNQISRSNRATVATATEIADHLRLLFARVGRVTCPGCGREVTKDSPESIARWLQELPAGRRGMLAFPYESDSPTWREELVEEGFVRVIINGRTRNLDDVSVRNEATDGPVLVVVDRLTTGGPTEGRIAESIESALLHGDDHCTIVVEGPDEACQAAIVTIDDRTWEAHRFGRTWHCGRCDQSFTEPSPQLFNFNSPLGACPACEGFGSIIETDMDLVVPDKKKSLRQGAVAPWNSPSYAHELEELIALAPDRGIPLDAPFEELTEEQLAVVLHGSPEHEFGGLDGFFRWLERRKYKMHLRVFLSRWRSYRDCEACGGSRLKPDALAVRIGGKNLADVCRLNAGDAHSFLSSLPLTDMQREISRVMLSQVVDRLQYLSEVGLAYLPLDRSLRTLSSGEAQRVAMTSTLGSSLVDMLYVLDEPTAGLHAVDVNRLTGAIHRLRDRGNTVIVVDHEEEVIGGADIAVEFGPAAGADGGRIVFQGPPLQLRETPNSSTGDWLAGRRAMVGGGPRREPEGWVELQGATGNNLQGVDLRVPLGGLCVVTGVSGAGKSSLVLQTLYPALSSALGKENGKSSDQPALPYGSLAGSAQLENVVQVDQQAISRSPRSNPVTYIKAFDPIRSVFAEQPDAQSQGLTSGHFSFNVEGGRCETCQGAGRVEVDMQFLADITMRCRDCDGRRYRPDVLSVRYRGRDISEVLEMSAQEAFRFFRGHKKVQQKLKVLLDVGLGYVPLGQPSSTLSGGEAQRLKLAGSLAGKQAGRALFVMDEPTRGLHFSDIVRLIDCFDALLEVGHSLVVIEHNLQLILAADHVIDLGPGAAHDGGRVIATGTPEQVAANPDSATGRALAEAIRKHEAAARELDDE</sequence>
<proteinExistence type="inferred from homology"/>
<keyword evidence="19" id="KW-1185">Reference proteome</keyword>
<dbReference type="GO" id="GO:0004518">
    <property type="term" value="F:nuclease activity"/>
    <property type="evidence" value="ECO:0007669"/>
    <property type="project" value="UniProtKB-KW"/>
</dbReference>
<keyword evidence="8" id="KW-0863">Zinc-finger</keyword>
<organism evidence="18 19">
    <name type="scientific">Posidoniimonas corsicana</name>
    <dbReference type="NCBI Taxonomy" id="1938618"/>
    <lineage>
        <taxon>Bacteria</taxon>
        <taxon>Pseudomonadati</taxon>
        <taxon>Planctomycetota</taxon>
        <taxon>Planctomycetia</taxon>
        <taxon>Pirellulales</taxon>
        <taxon>Lacipirellulaceae</taxon>
        <taxon>Posidoniimonas</taxon>
    </lineage>
</organism>
<dbReference type="EMBL" id="SIHJ01000001">
    <property type="protein sequence ID" value="TWT37751.1"/>
    <property type="molecule type" value="Genomic_DNA"/>
</dbReference>
<evidence type="ECO:0000256" key="10">
    <source>
        <dbReference type="ARBA" id="ARBA00022840"/>
    </source>
</evidence>
<keyword evidence="9" id="KW-0862">Zinc</keyword>
<keyword evidence="11" id="KW-0267">Excision nuclease</keyword>
<evidence type="ECO:0000256" key="3">
    <source>
        <dbReference type="ARBA" id="ARBA00022723"/>
    </source>
</evidence>
<keyword evidence="10" id="KW-0067">ATP-binding</keyword>
<dbReference type="GO" id="GO:0005737">
    <property type="term" value="C:cytoplasm"/>
    <property type="evidence" value="ECO:0007669"/>
    <property type="project" value="UniProtKB-SubCell"/>
</dbReference>
<keyword evidence="4" id="KW-0677">Repeat</keyword>
<name>A0A5C5VI02_9BACT</name>
<keyword evidence="6" id="KW-0227">DNA damage</keyword>
<dbReference type="GO" id="GO:0005524">
    <property type="term" value="F:ATP binding"/>
    <property type="evidence" value="ECO:0007669"/>
    <property type="project" value="UniProtKB-KW"/>
</dbReference>
<evidence type="ECO:0000256" key="16">
    <source>
        <dbReference type="ARBA" id="ARBA00042156"/>
    </source>
</evidence>
<evidence type="ECO:0000313" key="18">
    <source>
        <dbReference type="EMBL" id="TWT37751.1"/>
    </source>
</evidence>
<dbReference type="GO" id="GO:0016887">
    <property type="term" value="F:ATP hydrolysis activity"/>
    <property type="evidence" value="ECO:0007669"/>
    <property type="project" value="InterPro"/>
</dbReference>
<evidence type="ECO:0000256" key="9">
    <source>
        <dbReference type="ARBA" id="ARBA00022833"/>
    </source>
</evidence>
<evidence type="ECO:0000256" key="2">
    <source>
        <dbReference type="ARBA" id="ARBA00022490"/>
    </source>
</evidence>
<dbReference type="PROSITE" id="PS00211">
    <property type="entry name" value="ABC_TRANSPORTER_1"/>
    <property type="match status" value="1"/>
</dbReference>
<keyword evidence="7" id="KW-0228">DNA excision</keyword>
<dbReference type="Gene3D" id="3.30.190.20">
    <property type="match status" value="1"/>
</dbReference>
<evidence type="ECO:0000256" key="12">
    <source>
        <dbReference type="ARBA" id="ARBA00023125"/>
    </source>
</evidence>
<reference evidence="18 19" key="1">
    <citation type="submission" date="2019-02" db="EMBL/GenBank/DDBJ databases">
        <title>Deep-cultivation of Planctomycetes and their phenomic and genomic characterization uncovers novel biology.</title>
        <authorList>
            <person name="Wiegand S."/>
            <person name="Jogler M."/>
            <person name="Boedeker C."/>
            <person name="Pinto D."/>
            <person name="Vollmers J."/>
            <person name="Rivas-Marin E."/>
            <person name="Kohn T."/>
            <person name="Peeters S.H."/>
            <person name="Heuer A."/>
            <person name="Rast P."/>
            <person name="Oberbeckmann S."/>
            <person name="Bunk B."/>
            <person name="Jeske O."/>
            <person name="Meyerdierks A."/>
            <person name="Storesund J.E."/>
            <person name="Kallscheuer N."/>
            <person name="Luecker S."/>
            <person name="Lage O.M."/>
            <person name="Pohl T."/>
            <person name="Merkel B.J."/>
            <person name="Hornburger P."/>
            <person name="Mueller R.-W."/>
            <person name="Bruemmer F."/>
            <person name="Labrenz M."/>
            <person name="Spormann A.M."/>
            <person name="Op Den Camp H."/>
            <person name="Overmann J."/>
            <person name="Amann R."/>
            <person name="Jetten M.S.M."/>
            <person name="Mascher T."/>
            <person name="Medema M.H."/>
            <person name="Devos D.P."/>
            <person name="Kaster A.-K."/>
            <person name="Ovreas L."/>
            <person name="Rohde M."/>
            <person name="Galperin M.Y."/>
            <person name="Jogler C."/>
        </authorList>
    </citation>
    <scope>NUCLEOTIDE SEQUENCE [LARGE SCALE GENOMIC DNA]</scope>
    <source>
        <strain evidence="18 19">KOR34</strain>
    </source>
</reference>
<keyword evidence="5" id="KW-0547">Nucleotide-binding</keyword>
<dbReference type="GO" id="GO:0009380">
    <property type="term" value="C:excinuclease repair complex"/>
    <property type="evidence" value="ECO:0007669"/>
    <property type="project" value="InterPro"/>
</dbReference>
<dbReference type="InterPro" id="IPR041552">
    <property type="entry name" value="UvrA_DNA-bd"/>
</dbReference>
<evidence type="ECO:0000256" key="14">
    <source>
        <dbReference type="ARBA" id="ARBA00038000"/>
    </source>
</evidence>
<dbReference type="GO" id="GO:0003677">
    <property type="term" value="F:DNA binding"/>
    <property type="evidence" value="ECO:0007669"/>
    <property type="project" value="UniProtKB-KW"/>
</dbReference>
<keyword evidence="2" id="KW-0963">Cytoplasm</keyword>
<feature type="domain" description="ABC transporter" evidence="17">
    <location>
        <begin position="610"/>
        <end position="939"/>
    </location>
</feature>
<keyword evidence="12" id="KW-0238">DNA-binding</keyword>
<evidence type="ECO:0000256" key="13">
    <source>
        <dbReference type="ARBA" id="ARBA00023204"/>
    </source>
</evidence>
<comment type="subcellular location">
    <subcellularLocation>
        <location evidence="1">Cytoplasm</location>
    </subcellularLocation>
</comment>
<dbReference type="SUPFAM" id="SSF52540">
    <property type="entry name" value="P-loop containing nucleoside triphosphate hydrolases"/>
    <property type="match status" value="2"/>
</dbReference>
<dbReference type="InterPro" id="IPR017871">
    <property type="entry name" value="ABC_transporter-like_CS"/>
</dbReference>
<dbReference type="OrthoDB" id="9809851at2"/>
<dbReference type="InterPro" id="IPR041102">
    <property type="entry name" value="UvrA_inter"/>
</dbReference>
<keyword evidence="13" id="KW-0234">DNA repair</keyword>
<keyword evidence="3" id="KW-0479">Metal-binding</keyword>
<dbReference type="PANTHER" id="PTHR43152">
    <property type="entry name" value="UVRABC SYSTEM PROTEIN A"/>
    <property type="match status" value="1"/>
</dbReference>
<dbReference type="PROSITE" id="PS50893">
    <property type="entry name" value="ABC_TRANSPORTER_2"/>
    <property type="match status" value="1"/>
</dbReference>
<dbReference type="AlphaFoldDB" id="A0A5C5VI02"/>
<dbReference type="Gene3D" id="1.20.1580.10">
    <property type="entry name" value="ABC transporter ATPase like domain"/>
    <property type="match status" value="3"/>
</dbReference>
<evidence type="ECO:0000259" key="17">
    <source>
        <dbReference type="PROSITE" id="PS50893"/>
    </source>
</evidence>
<dbReference type="InterPro" id="IPR003439">
    <property type="entry name" value="ABC_transporter-like_ATP-bd"/>
</dbReference>
<dbReference type="GO" id="GO:0006289">
    <property type="term" value="P:nucleotide-excision repair"/>
    <property type="evidence" value="ECO:0007669"/>
    <property type="project" value="InterPro"/>
</dbReference>
<dbReference type="Pfam" id="PF17755">
    <property type="entry name" value="UvrA_DNA-bind"/>
    <property type="match status" value="1"/>
</dbReference>
<protein>
    <recommendedName>
        <fullName evidence="15">UvrABC system protein A</fullName>
    </recommendedName>
    <alternativeName>
        <fullName evidence="16">Excinuclease ABC subunit A</fullName>
    </alternativeName>
</protein>
<evidence type="ECO:0000256" key="7">
    <source>
        <dbReference type="ARBA" id="ARBA00022769"/>
    </source>
</evidence>
<dbReference type="RefSeq" id="WP_146565062.1">
    <property type="nucleotide sequence ID" value="NZ_SIHJ01000001.1"/>
</dbReference>
<accession>A0A5C5VI02</accession>
<dbReference type="Proteomes" id="UP000316714">
    <property type="component" value="Unassembled WGS sequence"/>
</dbReference>
<comment type="caution">
    <text evidence="18">The sequence shown here is derived from an EMBL/GenBank/DDBJ whole genome shotgun (WGS) entry which is preliminary data.</text>
</comment>
<evidence type="ECO:0000256" key="6">
    <source>
        <dbReference type="ARBA" id="ARBA00022763"/>
    </source>
</evidence>
<evidence type="ECO:0000313" key="19">
    <source>
        <dbReference type="Proteomes" id="UP000316714"/>
    </source>
</evidence>
<dbReference type="Gene3D" id="3.40.50.300">
    <property type="entry name" value="P-loop containing nucleotide triphosphate hydrolases"/>
    <property type="match status" value="3"/>
</dbReference>
<evidence type="ECO:0000256" key="4">
    <source>
        <dbReference type="ARBA" id="ARBA00022737"/>
    </source>
</evidence>